<evidence type="ECO:0000256" key="2">
    <source>
        <dbReference type="ARBA" id="ARBA00005543"/>
    </source>
</evidence>
<dbReference type="SUPFAM" id="SSF56112">
    <property type="entry name" value="Protein kinase-like (PK-like)"/>
    <property type="match status" value="1"/>
</dbReference>
<evidence type="ECO:0000256" key="1">
    <source>
        <dbReference type="ARBA" id="ARBA00004173"/>
    </source>
</evidence>
<reference evidence="7 8" key="1">
    <citation type="journal article" date="2016" name="Mol. Biol. Evol.">
        <title>Comparative Genomics of Early-Diverging Mushroom-Forming Fungi Provides Insights into the Origins of Lignocellulose Decay Capabilities.</title>
        <authorList>
            <person name="Nagy L.G."/>
            <person name="Riley R."/>
            <person name="Tritt A."/>
            <person name="Adam C."/>
            <person name="Daum C."/>
            <person name="Floudas D."/>
            <person name="Sun H."/>
            <person name="Yadav J.S."/>
            <person name="Pangilinan J."/>
            <person name="Larsson K.H."/>
            <person name="Matsuura K."/>
            <person name="Barry K."/>
            <person name="Labutti K."/>
            <person name="Kuo R."/>
            <person name="Ohm R.A."/>
            <person name="Bhattacharya S.S."/>
            <person name="Shirouzu T."/>
            <person name="Yoshinaga Y."/>
            <person name="Martin F.M."/>
            <person name="Grigoriev I.V."/>
            <person name="Hibbett D.S."/>
        </authorList>
    </citation>
    <scope>NUCLEOTIDE SEQUENCE [LARGE SCALE GENOMIC DNA]</scope>
    <source>
        <strain evidence="7 8">HHB14362 ss-1</strain>
    </source>
</reference>
<evidence type="ECO:0000256" key="4">
    <source>
        <dbReference type="ARBA" id="ARBA00022946"/>
    </source>
</evidence>
<comment type="similarity">
    <text evidence="2">Belongs to the AIM9 family.</text>
</comment>
<comment type="subcellular location">
    <subcellularLocation>
        <location evidence="1">Mitochondrion</location>
    </subcellularLocation>
</comment>
<dbReference type="EMBL" id="KV425593">
    <property type="protein sequence ID" value="KZT22686.1"/>
    <property type="molecule type" value="Genomic_DNA"/>
</dbReference>
<dbReference type="InterPro" id="IPR051035">
    <property type="entry name" value="Mito_inheritance_9"/>
</dbReference>
<dbReference type="InParanoid" id="A0A165QP21"/>
<evidence type="ECO:0000256" key="3">
    <source>
        <dbReference type="ARBA" id="ARBA00016197"/>
    </source>
</evidence>
<feature type="non-terminal residue" evidence="7">
    <location>
        <position position="322"/>
    </location>
</feature>
<protein>
    <recommendedName>
        <fullName evidence="3">Altered inheritance of mitochondria protein 9, mitochondrial</fullName>
    </recommendedName>
    <alternativeName>
        <fullName evidence="6">Found in mitochondrial proteome protein 29</fullName>
    </alternativeName>
</protein>
<evidence type="ECO:0000256" key="6">
    <source>
        <dbReference type="ARBA" id="ARBA00031849"/>
    </source>
</evidence>
<dbReference type="AlphaFoldDB" id="A0A165QP21"/>
<keyword evidence="5" id="KW-0496">Mitochondrion</keyword>
<sequence length="322" mass="35583">RKVRYAPFNPVALQHVACDSVGAQHCTSWSKITEGAFNRLFLLRFDNGADAVVRIPLPVIGNIERAIASEVATMCYVRERWIDNCSSNMPLPPKVLAWNAPYDNPVQTPYIILEYAPGIPLSTRWPAIQGKTAGAALLSIAELECALLRQTFSAHGSLYFAEDAPDDALDSDGHSRPLYADDDRYPDELNRIGPTANREWWRAGYGEVDADRGPWPDMQTMIKSAAEFQLRTMDTVVDLSSPHVKSNPSDVSLLRRLLDICICIAPLIVPPVPAMTAPVLNHPDLSLNNLIVPLEDLAFVHHVIDWQGATISPYCMQCGVPT</sequence>
<organism evidence="7 8">
    <name type="scientific">Neolentinus lepideus HHB14362 ss-1</name>
    <dbReference type="NCBI Taxonomy" id="1314782"/>
    <lineage>
        <taxon>Eukaryota</taxon>
        <taxon>Fungi</taxon>
        <taxon>Dikarya</taxon>
        <taxon>Basidiomycota</taxon>
        <taxon>Agaricomycotina</taxon>
        <taxon>Agaricomycetes</taxon>
        <taxon>Gloeophyllales</taxon>
        <taxon>Gloeophyllaceae</taxon>
        <taxon>Neolentinus</taxon>
    </lineage>
</organism>
<dbReference type="STRING" id="1314782.A0A165QP21"/>
<dbReference type="PANTHER" id="PTHR36091:SF1">
    <property type="entry name" value="ALTERED INHERITANCE OF MITOCHONDRIA PROTEIN 9, MITOCHONDRIAL"/>
    <property type="match status" value="1"/>
</dbReference>
<evidence type="ECO:0000313" key="8">
    <source>
        <dbReference type="Proteomes" id="UP000076761"/>
    </source>
</evidence>
<dbReference type="OrthoDB" id="2831558at2759"/>
<gene>
    <name evidence="7" type="ORF">NEOLEDRAFT_1036601</name>
</gene>
<dbReference type="InterPro" id="IPR011009">
    <property type="entry name" value="Kinase-like_dom_sf"/>
</dbReference>
<dbReference type="PANTHER" id="PTHR36091">
    <property type="entry name" value="ALTERED INHERITANCE OF MITOCHONDRIA PROTEIN 9, MITOCHONDRIAL"/>
    <property type="match status" value="1"/>
</dbReference>
<evidence type="ECO:0000256" key="5">
    <source>
        <dbReference type="ARBA" id="ARBA00023128"/>
    </source>
</evidence>
<evidence type="ECO:0000313" key="7">
    <source>
        <dbReference type="EMBL" id="KZT22686.1"/>
    </source>
</evidence>
<accession>A0A165QP21</accession>
<dbReference type="GO" id="GO:0005739">
    <property type="term" value="C:mitochondrion"/>
    <property type="evidence" value="ECO:0007669"/>
    <property type="project" value="UniProtKB-SubCell"/>
</dbReference>
<dbReference type="Proteomes" id="UP000076761">
    <property type="component" value="Unassembled WGS sequence"/>
</dbReference>
<feature type="non-terminal residue" evidence="7">
    <location>
        <position position="1"/>
    </location>
</feature>
<keyword evidence="8" id="KW-1185">Reference proteome</keyword>
<name>A0A165QP21_9AGAM</name>
<proteinExistence type="inferred from homology"/>
<keyword evidence="4" id="KW-0809">Transit peptide</keyword>